<dbReference type="EMBL" id="CADCXV010000146">
    <property type="protein sequence ID" value="CAB0028432.1"/>
    <property type="molecule type" value="Genomic_DNA"/>
</dbReference>
<dbReference type="InterPro" id="IPR036770">
    <property type="entry name" value="Ankyrin_rpt-contain_sf"/>
</dbReference>
<protein>
    <submittedName>
        <fullName evidence="4">Uncharacterized protein</fullName>
    </submittedName>
</protein>
<sequence length="138" mass="15900">MLFEFSNIKYQPVKINSQDKVGKTALHYALAGRNENLVELLLRRGAATNLADKWGNTPLHYALKCSSKEMVESLLRKRRRFKFGQRGGIDTSALSLAIGTTLKLNWWRPWRYSSESTTKSSRRFRSTPRISRVGHRCN</sequence>
<dbReference type="AlphaFoldDB" id="A0A6H5HSX7"/>
<proteinExistence type="predicted"/>
<keyword evidence="2 3" id="KW-0040">ANK repeat</keyword>
<organism evidence="4 5">
    <name type="scientific">Trichogramma brassicae</name>
    <dbReference type="NCBI Taxonomy" id="86971"/>
    <lineage>
        <taxon>Eukaryota</taxon>
        <taxon>Metazoa</taxon>
        <taxon>Ecdysozoa</taxon>
        <taxon>Arthropoda</taxon>
        <taxon>Hexapoda</taxon>
        <taxon>Insecta</taxon>
        <taxon>Pterygota</taxon>
        <taxon>Neoptera</taxon>
        <taxon>Endopterygota</taxon>
        <taxon>Hymenoptera</taxon>
        <taxon>Apocrita</taxon>
        <taxon>Proctotrupomorpha</taxon>
        <taxon>Chalcidoidea</taxon>
        <taxon>Trichogrammatidae</taxon>
        <taxon>Trichogramma</taxon>
    </lineage>
</organism>
<evidence type="ECO:0000256" key="1">
    <source>
        <dbReference type="ARBA" id="ARBA00022737"/>
    </source>
</evidence>
<name>A0A6H5HSX7_9HYME</name>
<evidence type="ECO:0000256" key="2">
    <source>
        <dbReference type="ARBA" id="ARBA00023043"/>
    </source>
</evidence>
<dbReference type="SMART" id="SM00248">
    <property type="entry name" value="ANK"/>
    <property type="match status" value="2"/>
</dbReference>
<evidence type="ECO:0000313" key="4">
    <source>
        <dbReference type="EMBL" id="CAB0028432.1"/>
    </source>
</evidence>
<dbReference type="PANTHER" id="PTHR24171">
    <property type="entry name" value="ANKYRIN REPEAT DOMAIN-CONTAINING PROTEIN 39-RELATED"/>
    <property type="match status" value="1"/>
</dbReference>
<dbReference type="PROSITE" id="PS50297">
    <property type="entry name" value="ANK_REP_REGION"/>
    <property type="match status" value="1"/>
</dbReference>
<keyword evidence="1" id="KW-0677">Repeat</keyword>
<evidence type="ECO:0000256" key="3">
    <source>
        <dbReference type="PROSITE-ProRule" id="PRU00023"/>
    </source>
</evidence>
<dbReference type="Gene3D" id="1.25.40.20">
    <property type="entry name" value="Ankyrin repeat-containing domain"/>
    <property type="match status" value="1"/>
</dbReference>
<keyword evidence="5" id="KW-1185">Reference proteome</keyword>
<dbReference type="Pfam" id="PF12796">
    <property type="entry name" value="Ank_2"/>
    <property type="match status" value="1"/>
</dbReference>
<dbReference type="Proteomes" id="UP000479190">
    <property type="component" value="Unassembled WGS sequence"/>
</dbReference>
<feature type="repeat" description="ANK" evidence="3">
    <location>
        <begin position="21"/>
        <end position="53"/>
    </location>
</feature>
<reference evidence="4 5" key="1">
    <citation type="submission" date="2020-02" db="EMBL/GenBank/DDBJ databases">
        <authorList>
            <person name="Ferguson B K."/>
        </authorList>
    </citation>
    <scope>NUCLEOTIDE SEQUENCE [LARGE SCALE GENOMIC DNA]</scope>
</reference>
<dbReference type="PROSITE" id="PS50088">
    <property type="entry name" value="ANK_REPEAT"/>
    <property type="match status" value="1"/>
</dbReference>
<accession>A0A6H5HSX7</accession>
<evidence type="ECO:0000313" key="5">
    <source>
        <dbReference type="Proteomes" id="UP000479190"/>
    </source>
</evidence>
<gene>
    <name evidence="4" type="ORF">TBRA_LOCUS605</name>
</gene>
<dbReference type="SUPFAM" id="SSF48403">
    <property type="entry name" value="Ankyrin repeat"/>
    <property type="match status" value="1"/>
</dbReference>
<dbReference type="OrthoDB" id="5406014at2759"/>
<dbReference type="InterPro" id="IPR002110">
    <property type="entry name" value="Ankyrin_rpt"/>
</dbReference>